<reference evidence="1" key="1">
    <citation type="submission" date="2022-07" db="EMBL/GenBank/DDBJ databases">
        <title>Draft genome sequence of Zalerion maritima ATCC 34329, a (micro)plastics degrading marine fungus.</title>
        <authorList>
            <person name="Paco A."/>
            <person name="Goncalves M.F.M."/>
            <person name="Rocha-Santos T.A.P."/>
            <person name="Alves A."/>
        </authorList>
    </citation>
    <scope>NUCLEOTIDE SEQUENCE</scope>
    <source>
        <strain evidence="1">ATCC 34329</strain>
    </source>
</reference>
<protein>
    <submittedName>
        <fullName evidence="1">Uncharacterized protein</fullName>
    </submittedName>
</protein>
<evidence type="ECO:0000313" key="1">
    <source>
        <dbReference type="EMBL" id="KAJ2906722.1"/>
    </source>
</evidence>
<dbReference type="Proteomes" id="UP001201980">
    <property type="component" value="Unassembled WGS sequence"/>
</dbReference>
<keyword evidence="2" id="KW-1185">Reference proteome</keyword>
<dbReference type="EMBL" id="JAKWBI020000010">
    <property type="protein sequence ID" value="KAJ2906722.1"/>
    <property type="molecule type" value="Genomic_DNA"/>
</dbReference>
<comment type="caution">
    <text evidence="1">The sequence shown here is derived from an EMBL/GenBank/DDBJ whole genome shotgun (WGS) entry which is preliminary data.</text>
</comment>
<gene>
    <name evidence="1" type="ORF">MKZ38_000458</name>
</gene>
<organism evidence="1 2">
    <name type="scientific">Zalerion maritima</name>
    <dbReference type="NCBI Taxonomy" id="339359"/>
    <lineage>
        <taxon>Eukaryota</taxon>
        <taxon>Fungi</taxon>
        <taxon>Dikarya</taxon>
        <taxon>Ascomycota</taxon>
        <taxon>Pezizomycotina</taxon>
        <taxon>Sordariomycetes</taxon>
        <taxon>Lulworthiomycetidae</taxon>
        <taxon>Lulworthiales</taxon>
        <taxon>Lulworthiaceae</taxon>
        <taxon>Zalerion</taxon>
    </lineage>
</organism>
<evidence type="ECO:0000313" key="2">
    <source>
        <dbReference type="Proteomes" id="UP001201980"/>
    </source>
</evidence>
<dbReference type="AlphaFoldDB" id="A0AAD5WX79"/>
<name>A0AAD5WX79_9PEZI</name>
<proteinExistence type="predicted"/>
<accession>A0AAD5WX79</accession>
<sequence>MMPLTYRPLRPARKVRDPLPGHTLRRALGGRDRVTLGGSPGNLAGGIFRQWQQRERRIKVKEEEEQGRQEEWHGDDAVTARDFNTIQIIGDEIIKPSRSENITGELCAMENRRGLTFSHMLVGRSITSGHLFHLLGVCDHVLFTSANGGHHHDSPSGAALLDPIVDEETYSARIRRKTLVRLTAASLLFFSLVPLHRKELHLVFLRERHLGQRPRALG</sequence>